<dbReference type="Proteomes" id="UP000464378">
    <property type="component" value="Chromosome"/>
</dbReference>
<evidence type="ECO:0000313" key="2">
    <source>
        <dbReference type="Proteomes" id="UP000464378"/>
    </source>
</evidence>
<dbReference type="InterPro" id="IPR026002">
    <property type="entry name" value="ATC_hydrolase-like"/>
</dbReference>
<accession>A0A6C2YM44</accession>
<keyword evidence="1" id="KW-0378">Hydrolase</keyword>
<protein>
    <recommendedName>
        <fullName evidence="3">L-2-amino-thiazoline-4-carboxylic acid hydrolase</fullName>
    </recommendedName>
</protein>
<reference evidence="1" key="1">
    <citation type="submission" date="2019-04" db="EMBL/GenBank/DDBJ databases">
        <authorList>
            <consortium name="Science for Life Laboratories"/>
        </authorList>
    </citation>
    <scope>NUCLEOTIDE SEQUENCE</scope>
    <source>
        <strain evidence="1">MBLW1</strain>
    </source>
</reference>
<dbReference type="AlphaFoldDB" id="A0A6C2YM44"/>
<organism evidence="1">
    <name type="scientific">Tuwongella immobilis</name>
    <dbReference type="NCBI Taxonomy" id="692036"/>
    <lineage>
        <taxon>Bacteria</taxon>
        <taxon>Pseudomonadati</taxon>
        <taxon>Planctomycetota</taxon>
        <taxon>Planctomycetia</taxon>
        <taxon>Gemmatales</taxon>
        <taxon>Gemmataceae</taxon>
        <taxon>Tuwongella</taxon>
    </lineage>
</organism>
<evidence type="ECO:0000313" key="1">
    <source>
        <dbReference type="EMBL" id="VIP02427.1"/>
    </source>
</evidence>
<evidence type="ECO:0008006" key="3">
    <source>
        <dbReference type="Google" id="ProtNLM"/>
    </source>
</evidence>
<name>A0A6C2YM44_9BACT</name>
<dbReference type="EMBL" id="LR593887">
    <property type="protein sequence ID" value="VTS01365.1"/>
    <property type="molecule type" value="Genomic_DNA"/>
</dbReference>
<dbReference type="Pfam" id="PF14196">
    <property type="entry name" value="ATC_hydrolase"/>
    <property type="match status" value="1"/>
</dbReference>
<proteinExistence type="predicted"/>
<dbReference type="KEGG" id="tim:GMBLW1_15330"/>
<dbReference type="RefSeq" id="WP_162657604.1">
    <property type="nucleotide sequence ID" value="NZ_LR593887.1"/>
</dbReference>
<dbReference type="GO" id="GO:0016787">
    <property type="term" value="F:hydrolase activity"/>
    <property type="evidence" value="ECO:0007669"/>
    <property type="project" value="UniProtKB-KW"/>
</dbReference>
<dbReference type="EMBL" id="LR586016">
    <property type="protein sequence ID" value="VIP02427.1"/>
    <property type="molecule type" value="Genomic_DNA"/>
</dbReference>
<sequence length="163" mass="17905">MVTLLEQREIEAKILGPILRAFAAELGESRTREILAGVIRQLAHDAGCAAAESAQGNTLTHLQATIERWRGGNALSLEVLQSSPDRLEFNVTRCAFAEMYRRLGLSEFGDLLSCSRDAAMIEGFNPAIEFQRTQTLLGGASHCDFRYRLRDSAATNESTESAD</sequence>
<gene>
    <name evidence="1" type="ORF">GMBLW1_15330</name>
</gene>
<keyword evidence="2" id="KW-1185">Reference proteome</keyword>
<dbReference type="InParanoid" id="A0A6C2YM44"/>